<comment type="caution">
    <text evidence="2">The sequence shown here is derived from an EMBL/GenBank/DDBJ whole genome shotgun (WGS) entry which is preliminary data.</text>
</comment>
<reference evidence="2 3" key="1">
    <citation type="journal article" date="2016" name="Nat. Commun.">
        <title>Thousands of microbial genomes shed light on interconnected biogeochemical processes in an aquifer system.</title>
        <authorList>
            <person name="Anantharaman K."/>
            <person name="Brown C.T."/>
            <person name="Hug L.A."/>
            <person name="Sharon I."/>
            <person name="Castelle C.J."/>
            <person name="Probst A.J."/>
            <person name="Thomas B.C."/>
            <person name="Singh A."/>
            <person name="Wilkins M.J."/>
            <person name="Karaoz U."/>
            <person name="Brodie E.L."/>
            <person name="Williams K.H."/>
            <person name="Hubbard S.S."/>
            <person name="Banfield J.F."/>
        </authorList>
    </citation>
    <scope>NUCLEOTIDE SEQUENCE [LARGE SCALE GENOMIC DNA]</scope>
</reference>
<feature type="region of interest" description="Disordered" evidence="1">
    <location>
        <begin position="193"/>
        <end position="213"/>
    </location>
</feature>
<dbReference type="STRING" id="1798542.A3F54_05645"/>
<protein>
    <submittedName>
        <fullName evidence="2">Uncharacterized protein</fullName>
    </submittedName>
</protein>
<gene>
    <name evidence="2" type="ORF">A3F54_05645</name>
</gene>
<name>A0A1G2B5W3_9BACT</name>
<accession>A0A1G2B5W3</accession>
<evidence type="ECO:0000256" key="1">
    <source>
        <dbReference type="SAM" id="MobiDB-lite"/>
    </source>
</evidence>
<evidence type="ECO:0000313" key="2">
    <source>
        <dbReference type="EMBL" id="OGY84561.1"/>
    </source>
</evidence>
<sequence length="400" mass="46257">MQFRSFSIQEKIMKKVMLAVAIMIGTLIPALKAQAFELDQEKFFQMVEDPNFTIENCVQVAANTVAAGENNNTSGFTSEEIVEIEKECKKLKNFQKEIVAEKALLKEENPALYESIPCIYNRWKAFTEYGIEDKHWDPEDAVRLGPGADRVWRIIVLREKSNSIYQKLLNLDPDGEICRYIFTFQQSVSCPPTRPPTYVRPPEPPPQRVSEPIPRPMEMVTTSAVETQSAFCPCMWVFDANGTKRSKEQKYIECYNWSILPSGVTLADIEDVWLVGDFNHWVDAKDRNPPTLKKLKSWRFRKYRIPRMSEDGVATFSSDNRKGRKFIKAMTHIKESRWLFVFELKNGTTRWASLDNFAFDDERSWACGVFQQESGAVMSLYTKTWQTTSRHRISAMEMGE</sequence>
<organism evidence="2 3">
    <name type="scientific">Candidatus Kerfeldbacteria bacterium RIFCSPHIGHO2_12_FULL_48_17</name>
    <dbReference type="NCBI Taxonomy" id="1798542"/>
    <lineage>
        <taxon>Bacteria</taxon>
        <taxon>Candidatus Kerfeldiibacteriota</taxon>
    </lineage>
</organism>
<dbReference type="Proteomes" id="UP000176952">
    <property type="component" value="Unassembled WGS sequence"/>
</dbReference>
<feature type="compositionally biased region" description="Pro residues" evidence="1">
    <location>
        <begin position="193"/>
        <end position="207"/>
    </location>
</feature>
<evidence type="ECO:0000313" key="3">
    <source>
        <dbReference type="Proteomes" id="UP000176952"/>
    </source>
</evidence>
<dbReference type="AlphaFoldDB" id="A0A1G2B5W3"/>
<dbReference type="EMBL" id="MHKD01000013">
    <property type="protein sequence ID" value="OGY84561.1"/>
    <property type="molecule type" value="Genomic_DNA"/>
</dbReference>
<proteinExistence type="predicted"/>